<sequence>ETFLLRASAIAFTPQEKNLSTISNRSLVDIIKNEYNPEIEEKNYRGKYFEPFGKESELTSYAYDDELAKKKTLGIY</sequence>
<evidence type="ECO:0000313" key="2">
    <source>
        <dbReference type="Proteomes" id="UP000789920"/>
    </source>
</evidence>
<dbReference type="EMBL" id="CAJVQC010045436">
    <property type="protein sequence ID" value="CAG8781299.1"/>
    <property type="molecule type" value="Genomic_DNA"/>
</dbReference>
<name>A0ACA9R8G5_9GLOM</name>
<keyword evidence="2" id="KW-1185">Reference proteome</keyword>
<proteinExistence type="predicted"/>
<accession>A0ACA9R8G5</accession>
<protein>
    <submittedName>
        <fullName evidence="1">24073_t:CDS:1</fullName>
    </submittedName>
</protein>
<organism evidence="1 2">
    <name type="scientific">Racocetra persica</name>
    <dbReference type="NCBI Taxonomy" id="160502"/>
    <lineage>
        <taxon>Eukaryota</taxon>
        <taxon>Fungi</taxon>
        <taxon>Fungi incertae sedis</taxon>
        <taxon>Mucoromycota</taxon>
        <taxon>Glomeromycotina</taxon>
        <taxon>Glomeromycetes</taxon>
        <taxon>Diversisporales</taxon>
        <taxon>Gigasporaceae</taxon>
        <taxon>Racocetra</taxon>
    </lineage>
</organism>
<gene>
    <name evidence="1" type="ORF">RPERSI_LOCUS17625</name>
</gene>
<feature type="non-terminal residue" evidence="1">
    <location>
        <position position="1"/>
    </location>
</feature>
<dbReference type="Proteomes" id="UP000789920">
    <property type="component" value="Unassembled WGS sequence"/>
</dbReference>
<comment type="caution">
    <text evidence="1">The sequence shown here is derived from an EMBL/GenBank/DDBJ whole genome shotgun (WGS) entry which is preliminary data.</text>
</comment>
<evidence type="ECO:0000313" key="1">
    <source>
        <dbReference type="EMBL" id="CAG8781299.1"/>
    </source>
</evidence>
<reference evidence="1" key="1">
    <citation type="submission" date="2021-06" db="EMBL/GenBank/DDBJ databases">
        <authorList>
            <person name="Kallberg Y."/>
            <person name="Tangrot J."/>
            <person name="Rosling A."/>
        </authorList>
    </citation>
    <scope>NUCLEOTIDE SEQUENCE</scope>
    <source>
        <strain evidence="1">MA461A</strain>
    </source>
</reference>